<evidence type="ECO:0000313" key="3">
    <source>
        <dbReference type="Proteomes" id="UP000216113"/>
    </source>
</evidence>
<protein>
    <submittedName>
        <fullName evidence="2">Uncharacterized protein</fullName>
    </submittedName>
</protein>
<keyword evidence="1" id="KW-0472">Membrane</keyword>
<keyword evidence="1" id="KW-0812">Transmembrane</keyword>
<feature type="transmembrane region" description="Helical" evidence="1">
    <location>
        <begin position="12"/>
        <end position="31"/>
    </location>
</feature>
<dbReference type="EMBL" id="NQKL01000014">
    <property type="protein sequence ID" value="OZY40582.1"/>
    <property type="molecule type" value="Genomic_DNA"/>
</dbReference>
<gene>
    <name evidence="2" type="ORF">CJF43_17245</name>
</gene>
<evidence type="ECO:0000313" key="2">
    <source>
        <dbReference type="EMBL" id="OZY40582.1"/>
    </source>
</evidence>
<evidence type="ECO:0000256" key="1">
    <source>
        <dbReference type="SAM" id="Phobius"/>
    </source>
</evidence>
<name>A0A266LT33_PSEFR</name>
<organism evidence="2 3">
    <name type="scientific">Pseudomonas fragi</name>
    <dbReference type="NCBI Taxonomy" id="296"/>
    <lineage>
        <taxon>Bacteria</taxon>
        <taxon>Pseudomonadati</taxon>
        <taxon>Pseudomonadota</taxon>
        <taxon>Gammaproteobacteria</taxon>
        <taxon>Pseudomonadales</taxon>
        <taxon>Pseudomonadaceae</taxon>
        <taxon>Pseudomonas</taxon>
    </lineage>
</organism>
<sequence length="103" mass="11568">MSLTKPTKASPIQTFFACFPLIILFFWGIFMLMRNDFFMLALAYAGVVLLCVGGIFIAWKLKAKLLQRNILVEEVTVHKINLANALKGNSLDDVRKKFDAGAE</sequence>
<dbReference type="Proteomes" id="UP000216113">
    <property type="component" value="Unassembled WGS sequence"/>
</dbReference>
<reference evidence="2 3" key="1">
    <citation type="submission" date="2017-08" db="EMBL/GenBank/DDBJ databases">
        <title>Genomic and metabolic characterisation of spoilage-associated Pseudomonas species.</title>
        <authorList>
            <person name="Stanborough T."/>
            <person name="Fegan N."/>
            <person name="Powell S.M."/>
            <person name="Singh T."/>
            <person name="Tamplin M.L."/>
            <person name="Chandry P.S."/>
        </authorList>
    </citation>
    <scope>NUCLEOTIDE SEQUENCE [LARGE SCALE GENOMIC DNA]</scope>
    <source>
        <strain evidence="2 3">F1820</strain>
    </source>
</reference>
<comment type="caution">
    <text evidence="2">The sequence shown here is derived from an EMBL/GenBank/DDBJ whole genome shotgun (WGS) entry which is preliminary data.</text>
</comment>
<keyword evidence="1" id="KW-1133">Transmembrane helix</keyword>
<dbReference type="AlphaFoldDB" id="A0A266LT33"/>
<accession>A0A266LT33</accession>
<proteinExistence type="predicted"/>
<feature type="transmembrane region" description="Helical" evidence="1">
    <location>
        <begin position="37"/>
        <end position="59"/>
    </location>
</feature>